<gene>
    <name evidence="2" type="ORF">O1G21_01985</name>
</gene>
<dbReference type="SUPFAM" id="SSF51445">
    <property type="entry name" value="(Trans)glycosidases"/>
    <property type="match status" value="1"/>
</dbReference>
<dbReference type="CDD" id="cd03143">
    <property type="entry name" value="A4_beta-galactosidase_middle_domain"/>
    <property type="match status" value="1"/>
</dbReference>
<dbReference type="InterPro" id="IPR013738">
    <property type="entry name" value="Beta_galactosidase_Trimer"/>
</dbReference>
<dbReference type="EMBL" id="CP115450">
    <property type="protein sequence ID" value="WBP84735.1"/>
    <property type="molecule type" value="Genomic_DNA"/>
</dbReference>
<dbReference type="Gene3D" id="3.20.20.80">
    <property type="entry name" value="Glycosidases"/>
    <property type="match status" value="1"/>
</dbReference>
<reference evidence="3" key="1">
    <citation type="submission" date="2022-12" db="EMBL/GenBank/DDBJ databases">
        <authorList>
            <person name="Mo P."/>
        </authorList>
    </citation>
    <scope>NUCLEOTIDE SEQUENCE [LARGE SCALE GENOMIC DNA]</scope>
    <source>
        <strain evidence="3">HUAS 3-15</strain>
    </source>
</reference>
<keyword evidence="3" id="KW-1185">Reference proteome</keyword>
<dbReference type="Gene3D" id="3.40.50.880">
    <property type="match status" value="1"/>
</dbReference>
<dbReference type="RefSeq" id="WP_270140185.1">
    <property type="nucleotide sequence ID" value="NZ_CP115450.1"/>
</dbReference>
<accession>A0ABY7PWD5</accession>
<dbReference type="Pfam" id="PF08532">
    <property type="entry name" value="Glyco_hydro_42M"/>
    <property type="match status" value="1"/>
</dbReference>
<dbReference type="SUPFAM" id="SSF52317">
    <property type="entry name" value="Class I glutamine amidotransferase-like"/>
    <property type="match status" value="1"/>
</dbReference>
<evidence type="ECO:0000313" key="3">
    <source>
        <dbReference type="Proteomes" id="UP001212821"/>
    </source>
</evidence>
<name>A0ABY7PWD5_9ACTN</name>
<dbReference type="Pfam" id="PF14871">
    <property type="entry name" value="GHL6"/>
    <property type="match status" value="1"/>
</dbReference>
<dbReference type="InterPro" id="IPR028212">
    <property type="entry name" value="GHL6"/>
</dbReference>
<evidence type="ECO:0000313" key="2">
    <source>
        <dbReference type="EMBL" id="WBP84735.1"/>
    </source>
</evidence>
<sequence>MTHGDVNAHSPARFPRRTVHLDFHTGPDIPDVGRDFDPVTFARTFQDAHVDSVTLFAKCHHGHLYYGTDRPERHPGLAPDLDLLAGQVEALHAVGIRTPIYLSLQVDEYAAREHPEWIAHDENLKITKWNASAFEAAWNVLDMSSPYADYFADQLDEVLRRFAPVDGIFIDMCWNQPSASRWAIDGMRREGLDPADADHRNRYAELVARRYMARYSTMVEKALPPDAVQGAWFNSRPKTGLAEDQRFIRHVEIEGLPTGGWGYAFLPYVARFVRPLGLPVLSHTGRFHESWGDNAALKPRAALRYETSQMLGHGLTGGVGDVLHPRGVPSRAVYELIGSAYGHLAACEPFVDGGRIVSEIAVVVDPALGDNPGASNIGAVRALQQLRAQFDMVPPTADLGGYRAVVVPESTPVDDDLAERLAAYRRAGGAVLLVGPALLRNGSEPALPDLPVEGLAPAPAGETFLACENVPGVPEDFPIISHGSRLTARALPGAEVLARIVAPYFPRSWDRFCGHSYTPPADPTDEVAVVVGDGVAAVTVPLLESFHQHGLETYRQLLGAALDRLLPDPLVRAGGPVHLETTVARTATATVVHLISFVPARETPELDLVHNAFPLVDVPVSVRLAAAPRSVRLQPAGQELEWEHDGEYVHVRVTTTDGHAMVVVEHD</sequence>
<organism evidence="2 3">
    <name type="scientific">Kitasatospora cathayae</name>
    <dbReference type="NCBI Taxonomy" id="3004092"/>
    <lineage>
        <taxon>Bacteria</taxon>
        <taxon>Bacillati</taxon>
        <taxon>Actinomycetota</taxon>
        <taxon>Actinomycetes</taxon>
        <taxon>Kitasatosporales</taxon>
        <taxon>Streptomycetaceae</taxon>
        <taxon>Kitasatospora</taxon>
    </lineage>
</organism>
<evidence type="ECO:0000259" key="1">
    <source>
        <dbReference type="Pfam" id="PF08532"/>
    </source>
</evidence>
<dbReference type="Proteomes" id="UP001212821">
    <property type="component" value="Chromosome"/>
</dbReference>
<protein>
    <submittedName>
        <fullName evidence="2">Alpha-L-fucosidase</fullName>
    </submittedName>
</protein>
<proteinExistence type="predicted"/>
<dbReference type="InterPro" id="IPR029062">
    <property type="entry name" value="Class_I_gatase-like"/>
</dbReference>
<dbReference type="InterPro" id="IPR017853">
    <property type="entry name" value="GH"/>
</dbReference>
<feature type="domain" description="Beta-galactosidase trimerisation" evidence="1">
    <location>
        <begin position="381"/>
        <end position="433"/>
    </location>
</feature>